<evidence type="ECO:0000313" key="1">
    <source>
        <dbReference type="EMBL" id="SEH03889.1"/>
    </source>
</evidence>
<dbReference type="RefSeq" id="WP_103964813.1">
    <property type="nucleotide sequence ID" value="NZ_FNVT01000047.1"/>
</dbReference>
<dbReference type="EMBL" id="FNVT01000047">
    <property type="protein sequence ID" value="SEH03889.1"/>
    <property type="molecule type" value="Genomic_DNA"/>
</dbReference>
<accession>A0A1H6F3R8</accession>
<dbReference type="Proteomes" id="UP000236732">
    <property type="component" value="Unassembled WGS sequence"/>
</dbReference>
<keyword evidence="2" id="KW-1185">Reference proteome</keyword>
<dbReference type="AlphaFoldDB" id="A0A1H6F3R8"/>
<organism evidence="1 2">
    <name type="scientific">Nonomuraea solani</name>
    <dbReference type="NCBI Taxonomy" id="1144553"/>
    <lineage>
        <taxon>Bacteria</taxon>
        <taxon>Bacillati</taxon>
        <taxon>Actinomycetota</taxon>
        <taxon>Actinomycetes</taxon>
        <taxon>Streptosporangiales</taxon>
        <taxon>Streptosporangiaceae</taxon>
        <taxon>Nonomuraea</taxon>
    </lineage>
</organism>
<sequence>MGAEGRRDSPSRQGKITNIANADQLLRYAAQAQLAKIGSKQTRIAEITGQDRAAITKKIQKLTVEYAKKLDTIIIALKPEMDRPGGLASLAVRLRGLEDAAGLSAQIPAPWTKELLKSHAEDEFAVLIQASGVLSLFMALQSRPGQAQVDMTEIVSRYREEIRKLVDRLIIIGGSPPTPRNIDALVLLGSLGAYAFDLADTGLRTGLERAIRTKPLGFRAWRAVSKTVRISKSLGLQPAGLKDWVQVLIEDAEDLRERSLYPARSLDLELALNVPKAWSPSHTRGLDWAGAALLNRAENTDASLRERGTAALGAWERALREGRDPAPVKERLEVLISSFTDEAKKPGASAGPLWVAATLRSLLTTGVGVCNAWPEGEAPCRIVVRDTALELQNAAERIPLAILPDTITLVEHALLQNQGVHRREAIDTLSAGGWATPVARALETVLIHKDSESWLRCRALFALGFLNVRDSSVSRILKDACIKAYYELERLEKEDLVSKPQTSELHAALFAVGDCFGATGAEAEARDIRHRLERMLQEIVHKSKHRHSPSYVPVLRATAYLLVVTAQPQIGAEEDLSHRLLTELSKDADEPTADLSRWALGFRFGPGGTIRPLHHAPLYPSPDA</sequence>
<dbReference type="OrthoDB" id="4104241at2"/>
<evidence type="ECO:0000313" key="2">
    <source>
        <dbReference type="Proteomes" id="UP000236732"/>
    </source>
</evidence>
<proteinExistence type="predicted"/>
<reference evidence="1 2" key="1">
    <citation type="submission" date="2016-10" db="EMBL/GenBank/DDBJ databases">
        <authorList>
            <person name="de Groot N.N."/>
        </authorList>
    </citation>
    <scope>NUCLEOTIDE SEQUENCE [LARGE SCALE GENOMIC DNA]</scope>
    <source>
        <strain evidence="1 2">CGMCC 4.7037</strain>
    </source>
</reference>
<name>A0A1H6F3R8_9ACTN</name>
<protein>
    <submittedName>
        <fullName evidence="1">Uncharacterized protein</fullName>
    </submittedName>
</protein>
<gene>
    <name evidence="1" type="ORF">SAMN05444920_14712</name>
</gene>